<sequence length="94" mass="11151">MQSLLRMHHPHQVRHVPGKNLQFYAPLRHQEIIMNQQQKPRRFKCIHPSLGIINLAIVPTVLSFRLLRYGFRLLAKLNGKVYRMATRVELWATK</sequence>
<accession>A0ABD4AQW7</accession>
<evidence type="ECO:0000313" key="3">
    <source>
        <dbReference type="Proteomes" id="UP000034400"/>
    </source>
</evidence>
<dbReference type="EMBL" id="LASD01000010">
    <property type="protein sequence ID" value="KKL36555.1"/>
    <property type="molecule type" value="Genomic_DNA"/>
</dbReference>
<keyword evidence="1" id="KW-0812">Transmembrane</keyword>
<evidence type="ECO:0000313" key="2">
    <source>
        <dbReference type="EMBL" id="KKL36555.1"/>
    </source>
</evidence>
<reference evidence="2 3" key="1">
    <citation type="submission" date="2015-03" db="EMBL/GenBank/DDBJ databases">
        <title>Draft genome sequences of the Burkholderia contaminans strains LMG 23361 and FFH2055 and Burkholderia cenocepacia K56-2.</title>
        <authorList>
            <person name="Bloodworth R.A."/>
            <person name="Selin C."/>
            <person name="Lopez De Volder M.A."/>
            <person name="Degrossi J."/>
            <person name="Drevinek P."/>
            <person name="Galanternik L."/>
            <person name="Cardona S.T."/>
        </authorList>
    </citation>
    <scope>NUCLEOTIDE SEQUENCE [LARGE SCALE GENOMIC DNA]</scope>
    <source>
        <strain evidence="2 3">LMG 23361</strain>
    </source>
</reference>
<dbReference type="Proteomes" id="UP000034400">
    <property type="component" value="Unassembled WGS sequence"/>
</dbReference>
<organism evidence="2 3">
    <name type="scientific">Burkholderia contaminans LMG 23361</name>
    <dbReference type="NCBI Taxonomy" id="1334628"/>
    <lineage>
        <taxon>Bacteria</taxon>
        <taxon>Pseudomonadati</taxon>
        <taxon>Pseudomonadota</taxon>
        <taxon>Betaproteobacteria</taxon>
        <taxon>Burkholderiales</taxon>
        <taxon>Burkholderiaceae</taxon>
        <taxon>Burkholderia</taxon>
        <taxon>Burkholderia cepacia complex</taxon>
    </lineage>
</organism>
<keyword evidence="1" id="KW-1133">Transmembrane helix</keyword>
<evidence type="ECO:0000256" key="1">
    <source>
        <dbReference type="SAM" id="Phobius"/>
    </source>
</evidence>
<proteinExistence type="predicted"/>
<name>A0ABD4AQW7_9BURK</name>
<protein>
    <submittedName>
        <fullName evidence="2">Uncharacterized protein</fullName>
    </submittedName>
</protein>
<keyword evidence="1" id="KW-0472">Membrane</keyword>
<dbReference type="AlphaFoldDB" id="A0ABD4AQW7"/>
<gene>
    <name evidence="2" type="ORF">WR31_25640</name>
</gene>
<comment type="caution">
    <text evidence="2">The sequence shown here is derived from an EMBL/GenBank/DDBJ whole genome shotgun (WGS) entry which is preliminary data.</text>
</comment>
<feature type="transmembrane region" description="Helical" evidence="1">
    <location>
        <begin position="45"/>
        <end position="67"/>
    </location>
</feature>